<dbReference type="PANTHER" id="PTHR47926">
    <property type="entry name" value="PENTATRICOPEPTIDE REPEAT-CONTAINING PROTEIN"/>
    <property type="match status" value="1"/>
</dbReference>
<keyword evidence="4" id="KW-1185">Reference proteome</keyword>
<reference evidence="4" key="1">
    <citation type="journal article" date="2013" name="Science">
        <title>The Amborella genome and the evolution of flowering plants.</title>
        <authorList>
            <consortium name="Amborella Genome Project"/>
        </authorList>
    </citation>
    <scope>NUCLEOTIDE SEQUENCE [LARGE SCALE GENOMIC DNA]</scope>
</reference>
<gene>
    <name evidence="3" type="ORF">AMTR_s00029p00201320</name>
</gene>
<dbReference type="GO" id="GO:0009451">
    <property type="term" value="P:RNA modification"/>
    <property type="evidence" value="ECO:0007669"/>
    <property type="project" value="InterPro"/>
</dbReference>
<dbReference type="Proteomes" id="UP000017836">
    <property type="component" value="Unassembled WGS sequence"/>
</dbReference>
<dbReference type="Pfam" id="PF13041">
    <property type="entry name" value="PPR_2"/>
    <property type="match status" value="1"/>
</dbReference>
<protein>
    <recommendedName>
        <fullName evidence="5">Pentacotripeptide-repeat region of PRORP domain-containing protein</fullName>
    </recommendedName>
</protein>
<organism evidence="3 4">
    <name type="scientific">Amborella trichopoda</name>
    <dbReference type="NCBI Taxonomy" id="13333"/>
    <lineage>
        <taxon>Eukaryota</taxon>
        <taxon>Viridiplantae</taxon>
        <taxon>Streptophyta</taxon>
        <taxon>Embryophyta</taxon>
        <taxon>Tracheophyta</taxon>
        <taxon>Spermatophyta</taxon>
        <taxon>Magnoliopsida</taxon>
        <taxon>Amborellales</taxon>
        <taxon>Amborellaceae</taxon>
        <taxon>Amborella</taxon>
    </lineage>
</organism>
<dbReference type="NCBIfam" id="TIGR00756">
    <property type="entry name" value="PPR"/>
    <property type="match status" value="1"/>
</dbReference>
<feature type="repeat" description="PPR" evidence="2">
    <location>
        <begin position="19"/>
        <end position="53"/>
    </location>
</feature>
<dbReference type="HOGENOM" id="CLU_2124409_0_0_1"/>
<keyword evidence="1" id="KW-0677">Repeat</keyword>
<proteinExistence type="predicted"/>
<dbReference type="InterPro" id="IPR002885">
    <property type="entry name" value="PPR_rpt"/>
</dbReference>
<sequence>MEEAAKTFDKMGENGLKPNIVTWTTLISGYVHNGYWNEALKLFRELLKEDLRPNFVTISSVLPACSELAALFHGREHPDIEKIIGMLKTFTACMEVEGYVAERLSLLHDVEDEE</sequence>
<dbReference type="STRING" id="13333.W1PI46"/>
<dbReference type="PROSITE" id="PS51375">
    <property type="entry name" value="PPR"/>
    <property type="match status" value="1"/>
</dbReference>
<accession>W1PI46</accession>
<dbReference type="EMBL" id="KI392980">
    <property type="protein sequence ID" value="ERN09652.1"/>
    <property type="molecule type" value="Genomic_DNA"/>
</dbReference>
<evidence type="ECO:0000256" key="1">
    <source>
        <dbReference type="ARBA" id="ARBA00022737"/>
    </source>
</evidence>
<dbReference type="InterPro" id="IPR046960">
    <property type="entry name" value="PPR_At4g14850-like_plant"/>
</dbReference>
<dbReference type="eggNOG" id="KOG4197">
    <property type="taxonomic scope" value="Eukaryota"/>
</dbReference>
<dbReference type="Gramene" id="ERN09652">
    <property type="protein sequence ID" value="ERN09652"/>
    <property type="gene ID" value="AMTR_s00029p00201320"/>
</dbReference>
<evidence type="ECO:0008006" key="5">
    <source>
        <dbReference type="Google" id="ProtNLM"/>
    </source>
</evidence>
<evidence type="ECO:0000313" key="3">
    <source>
        <dbReference type="EMBL" id="ERN09652.1"/>
    </source>
</evidence>
<dbReference type="GO" id="GO:0003723">
    <property type="term" value="F:RNA binding"/>
    <property type="evidence" value="ECO:0007669"/>
    <property type="project" value="InterPro"/>
</dbReference>
<dbReference type="InterPro" id="IPR011990">
    <property type="entry name" value="TPR-like_helical_dom_sf"/>
</dbReference>
<name>W1PI46_AMBTC</name>
<evidence type="ECO:0000256" key="2">
    <source>
        <dbReference type="PROSITE-ProRule" id="PRU00708"/>
    </source>
</evidence>
<dbReference type="OMA" id="TACMEVE"/>
<dbReference type="Gene3D" id="1.25.40.10">
    <property type="entry name" value="Tetratricopeptide repeat domain"/>
    <property type="match status" value="1"/>
</dbReference>
<evidence type="ECO:0000313" key="4">
    <source>
        <dbReference type="Proteomes" id="UP000017836"/>
    </source>
</evidence>
<dbReference type="AlphaFoldDB" id="W1PI46"/>